<keyword evidence="1" id="KW-1133">Transmembrane helix</keyword>
<keyword evidence="1" id="KW-0812">Transmembrane</keyword>
<dbReference type="InterPro" id="IPR049978">
    <property type="entry name" value="SCO6880-like"/>
</dbReference>
<dbReference type="RefSeq" id="WP_344033150.1">
    <property type="nucleotide sequence ID" value="NZ_BAAABX010000093.1"/>
</dbReference>
<evidence type="ECO:0000313" key="3">
    <source>
        <dbReference type="Proteomes" id="UP001500879"/>
    </source>
</evidence>
<evidence type="ECO:0000256" key="1">
    <source>
        <dbReference type="SAM" id="Phobius"/>
    </source>
</evidence>
<keyword evidence="3" id="KW-1185">Reference proteome</keyword>
<comment type="caution">
    <text evidence="2">The sequence shown here is derived from an EMBL/GenBank/DDBJ whole genome shotgun (WGS) entry which is preliminary data.</text>
</comment>
<feature type="transmembrane region" description="Helical" evidence="1">
    <location>
        <begin position="25"/>
        <end position="43"/>
    </location>
</feature>
<accession>A0ABP3J2K2</accession>
<dbReference type="NCBIfam" id="NF042935">
    <property type="entry name" value="SCO6880_fam"/>
    <property type="match status" value="1"/>
</dbReference>
<organism evidence="2 3">
    <name type="scientific">Streptomyces luteireticuli</name>
    <dbReference type="NCBI Taxonomy" id="173858"/>
    <lineage>
        <taxon>Bacteria</taxon>
        <taxon>Bacillati</taxon>
        <taxon>Actinomycetota</taxon>
        <taxon>Actinomycetes</taxon>
        <taxon>Kitasatosporales</taxon>
        <taxon>Streptomycetaceae</taxon>
        <taxon>Streptomyces</taxon>
    </lineage>
</organism>
<dbReference type="Proteomes" id="UP001500879">
    <property type="component" value="Unassembled WGS sequence"/>
</dbReference>
<feature type="transmembrane region" description="Helical" evidence="1">
    <location>
        <begin position="473"/>
        <end position="492"/>
    </location>
</feature>
<name>A0ABP3J2K2_9ACTN</name>
<keyword evidence="1" id="KW-0472">Membrane</keyword>
<protein>
    <recommendedName>
        <fullName evidence="4">Integral membrane protein</fullName>
    </recommendedName>
</protein>
<sequence length="500" mass="53059">MEPDPLTRQPTYGNWRRPQSSGLPGLRLGTTILFLCGLLVVVLLTLVNIWLAIGFGVLLVLGMIPVVVRDRHDRTWAQDLVARAAFRRARSTGSSLYRSGPLGRTGYGTCQLPGLAAGSTLIEAQDAYGRPFALITYRSTNHHVVVLSTDASGAALVDQGQVDTWVAYWGHWLAQLATEPGLVGVSVTVEAAPDTGIRLRHEVEANLAPDAPALAAQVLAEVVDSYPAGSAQISTRIALTYSGAARDGRPRRTAEEMAVELGNRLPGLTADLAITGAGPARPMTGEQLAEAVRVAYDPTAAVIVERARANGEGTGLTWDDAGPMEADAHPTSYWHDGAYSVTWSMSAAPRGEVFSNILTNFLLPHRDIARKRITLLYRPHDVATAANIVQKDVKDAVFQAQQGAQGSARDDVALKAAEQTAREEATGAGVVRFGLLATATVTDKASLPLAEAAMDNLSASARIRLRRVKASQASAFAAALPIGLVLPAHVAMPEVVRDAL</sequence>
<proteinExistence type="predicted"/>
<evidence type="ECO:0000313" key="2">
    <source>
        <dbReference type="EMBL" id="GAA0439005.1"/>
    </source>
</evidence>
<evidence type="ECO:0008006" key="4">
    <source>
        <dbReference type="Google" id="ProtNLM"/>
    </source>
</evidence>
<reference evidence="3" key="1">
    <citation type="journal article" date="2019" name="Int. J. Syst. Evol. Microbiol.">
        <title>The Global Catalogue of Microorganisms (GCM) 10K type strain sequencing project: providing services to taxonomists for standard genome sequencing and annotation.</title>
        <authorList>
            <consortium name="The Broad Institute Genomics Platform"/>
            <consortium name="The Broad Institute Genome Sequencing Center for Infectious Disease"/>
            <person name="Wu L."/>
            <person name="Ma J."/>
        </authorList>
    </citation>
    <scope>NUCLEOTIDE SEQUENCE [LARGE SCALE GENOMIC DNA]</scope>
    <source>
        <strain evidence="3">JCM 4788</strain>
    </source>
</reference>
<dbReference type="EMBL" id="BAAABX010000093">
    <property type="protein sequence ID" value="GAA0439005.1"/>
    <property type="molecule type" value="Genomic_DNA"/>
</dbReference>
<gene>
    <name evidence="2" type="ORF">GCM10010357_70500</name>
</gene>
<feature type="transmembrane region" description="Helical" evidence="1">
    <location>
        <begin position="49"/>
        <end position="68"/>
    </location>
</feature>